<evidence type="ECO:0000256" key="3">
    <source>
        <dbReference type="ARBA" id="ARBA00022574"/>
    </source>
</evidence>
<gene>
    <name evidence="6" type="ORF">DAPPUDRAFT_303116</name>
</gene>
<protein>
    <submittedName>
        <fullName evidence="6">Uncharacterized protein</fullName>
    </submittedName>
</protein>
<dbReference type="Proteomes" id="UP000000305">
    <property type="component" value="Unassembled WGS sequence"/>
</dbReference>
<dbReference type="AlphaFoldDB" id="E9FSP1"/>
<accession>E9FSP1</accession>
<name>E9FSP1_DAPPU</name>
<dbReference type="Gene3D" id="2.130.10.10">
    <property type="entry name" value="YVTN repeat-like/Quinoprotein amine dehydrogenase"/>
    <property type="match status" value="1"/>
</dbReference>
<dbReference type="PROSITE" id="PS00678">
    <property type="entry name" value="WD_REPEATS_1"/>
    <property type="match status" value="1"/>
</dbReference>
<dbReference type="InterPro" id="IPR036322">
    <property type="entry name" value="WD40_repeat_dom_sf"/>
</dbReference>
<dbReference type="GO" id="GO:0034709">
    <property type="term" value="C:methylosome"/>
    <property type="evidence" value="ECO:0000318"/>
    <property type="project" value="GO_Central"/>
</dbReference>
<evidence type="ECO:0000256" key="2">
    <source>
        <dbReference type="ARBA" id="ARBA00022490"/>
    </source>
</evidence>
<dbReference type="KEGG" id="dpx:DAPPUDRAFT_303116"/>
<dbReference type="SUPFAM" id="SSF50978">
    <property type="entry name" value="WD40 repeat-like"/>
    <property type="match status" value="1"/>
</dbReference>
<dbReference type="InterPro" id="IPR001680">
    <property type="entry name" value="WD40_rpt"/>
</dbReference>
<evidence type="ECO:0000256" key="5">
    <source>
        <dbReference type="PROSITE-ProRule" id="PRU00221"/>
    </source>
</evidence>
<dbReference type="OrthoDB" id="10260946at2759"/>
<keyword evidence="2" id="KW-0963">Cytoplasm</keyword>
<dbReference type="PANTHER" id="PTHR46853:SF1">
    <property type="entry name" value="METHYLOSOME PROTEIN 50"/>
    <property type="match status" value="1"/>
</dbReference>
<dbReference type="STRING" id="6669.E9FSP1"/>
<dbReference type="EMBL" id="GL732524">
    <property type="protein sequence ID" value="EFX89791.1"/>
    <property type="molecule type" value="Genomic_DNA"/>
</dbReference>
<organism evidence="6 7">
    <name type="scientific">Daphnia pulex</name>
    <name type="common">Water flea</name>
    <dbReference type="NCBI Taxonomy" id="6669"/>
    <lineage>
        <taxon>Eukaryota</taxon>
        <taxon>Metazoa</taxon>
        <taxon>Ecdysozoa</taxon>
        <taxon>Arthropoda</taxon>
        <taxon>Crustacea</taxon>
        <taxon>Branchiopoda</taxon>
        <taxon>Diplostraca</taxon>
        <taxon>Cladocera</taxon>
        <taxon>Anomopoda</taxon>
        <taxon>Daphniidae</taxon>
        <taxon>Daphnia</taxon>
    </lineage>
</organism>
<evidence type="ECO:0000313" key="7">
    <source>
        <dbReference type="Proteomes" id="UP000000305"/>
    </source>
</evidence>
<evidence type="ECO:0000256" key="1">
    <source>
        <dbReference type="ARBA" id="ARBA00004496"/>
    </source>
</evidence>
<proteinExistence type="predicted"/>
<dbReference type="PROSITE" id="PS50082">
    <property type="entry name" value="WD_REPEATS_2"/>
    <property type="match status" value="2"/>
</dbReference>
<dbReference type="Pfam" id="PF00400">
    <property type="entry name" value="WD40"/>
    <property type="match status" value="2"/>
</dbReference>
<sequence length="337" mass="36717">MQEETPTDQIVDDATPVLHESGRTFDVIEIGSDGTSILGSSNMCTRYWAGILSVFHSPDDLTDQTKCQSSMEFEGGLSCAKFVSGSKVMVGLDSGCVSILNVRPDSGSGISMLASVVEHDNVVSSLSISRDGTRALTGSLDRSLKVWHTDYLVCSHTYRPAHADMVVSVAIHPEQNDVMVSCSEDGRVVMWDLRMPKPALGIPKEQFANRPSCVSFLNRRSTNLMIGTVSGHLLHLDASSPKSAPSFELGAHSRAVRKICPSGDDDDDQLLIATCADDRTTIVSSANPAHPKILYSDERHSDIVRGIAWPVRDGDRRRIFSCGWDRQVIAHNIITFS</sequence>
<dbReference type="PhylomeDB" id="E9FSP1"/>
<dbReference type="InParanoid" id="E9FSP1"/>
<reference evidence="6 7" key="1">
    <citation type="journal article" date="2011" name="Science">
        <title>The ecoresponsive genome of Daphnia pulex.</title>
        <authorList>
            <person name="Colbourne J.K."/>
            <person name="Pfrender M.E."/>
            <person name="Gilbert D."/>
            <person name="Thomas W.K."/>
            <person name="Tucker A."/>
            <person name="Oakley T.H."/>
            <person name="Tokishita S."/>
            <person name="Aerts A."/>
            <person name="Arnold G.J."/>
            <person name="Basu M.K."/>
            <person name="Bauer D.J."/>
            <person name="Caceres C.E."/>
            <person name="Carmel L."/>
            <person name="Casola C."/>
            <person name="Choi J.H."/>
            <person name="Detter J.C."/>
            <person name="Dong Q."/>
            <person name="Dusheyko S."/>
            <person name="Eads B.D."/>
            <person name="Frohlich T."/>
            <person name="Geiler-Samerotte K.A."/>
            <person name="Gerlach D."/>
            <person name="Hatcher P."/>
            <person name="Jogdeo S."/>
            <person name="Krijgsveld J."/>
            <person name="Kriventseva E.V."/>
            <person name="Kultz D."/>
            <person name="Laforsch C."/>
            <person name="Lindquist E."/>
            <person name="Lopez J."/>
            <person name="Manak J.R."/>
            <person name="Muller J."/>
            <person name="Pangilinan J."/>
            <person name="Patwardhan R.P."/>
            <person name="Pitluck S."/>
            <person name="Pritham E.J."/>
            <person name="Rechtsteiner A."/>
            <person name="Rho M."/>
            <person name="Rogozin I.B."/>
            <person name="Sakarya O."/>
            <person name="Salamov A."/>
            <person name="Schaack S."/>
            <person name="Shapiro H."/>
            <person name="Shiga Y."/>
            <person name="Skalitzky C."/>
            <person name="Smith Z."/>
            <person name="Souvorov A."/>
            <person name="Sung W."/>
            <person name="Tang Z."/>
            <person name="Tsuchiya D."/>
            <person name="Tu H."/>
            <person name="Vos H."/>
            <person name="Wang M."/>
            <person name="Wolf Y.I."/>
            <person name="Yamagata H."/>
            <person name="Yamada T."/>
            <person name="Ye Y."/>
            <person name="Shaw J.R."/>
            <person name="Andrews J."/>
            <person name="Crease T.J."/>
            <person name="Tang H."/>
            <person name="Lucas S.M."/>
            <person name="Robertson H.M."/>
            <person name="Bork P."/>
            <person name="Koonin E.V."/>
            <person name="Zdobnov E.M."/>
            <person name="Grigoriev I.V."/>
            <person name="Lynch M."/>
            <person name="Boore J.L."/>
        </authorList>
    </citation>
    <scope>NUCLEOTIDE SEQUENCE [LARGE SCALE GENOMIC DNA]</scope>
</reference>
<dbReference type="eggNOG" id="KOG0284">
    <property type="taxonomic scope" value="Eukaryota"/>
</dbReference>
<keyword evidence="7" id="KW-1185">Reference proteome</keyword>
<dbReference type="PANTHER" id="PTHR46853">
    <property type="entry name" value="METHYLOSOME PROTEIN 50"/>
    <property type="match status" value="1"/>
</dbReference>
<dbReference type="InterPro" id="IPR019775">
    <property type="entry name" value="WD40_repeat_CS"/>
</dbReference>
<keyword evidence="4" id="KW-0677">Repeat</keyword>
<dbReference type="PROSITE" id="PS50294">
    <property type="entry name" value="WD_REPEATS_REGION"/>
    <property type="match status" value="2"/>
</dbReference>
<dbReference type="InterPro" id="IPR052139">
    <property type="entry name" value="Methylosome_Comp_WDR77"/>
</dbReference>
<dbReference type="GO" id="GO:0007309">
    <property type="term" value="P:oocyte axis specification"/>
    <property type="evidence" value="ECO:0000318"/>
    <property type="project" value="GO_Central"/>
</dbReference>
<keyword evidence="3 5" id="KW-0853">WD repeat</keyword>
<feature type="repeat" description="WD" evidence="5">
    <location>
        <begin position="159"/>
        <end position="194"/>
    </location>
</feature>
<evidence type="ECO:0000256" key="4">
    <source>
        <dbReference type="ARBA" id="ARBA00022737"/>
    </source>
</evidence>
<dbReference type="HOGENOM" id="CLU_051285_0_0_1"/>
<dbReference type="SMART" id="SM00320">
    <property type="entry name" value="WD40"/>
    <property type="match status" value="5"/>
</dbReference>
<feature type="repeat" description="WD" evidence="5">
    <location>
        <begin position="116"/>
        <end position="147"/>
    </location>
</feature>
<dbReference type="OMA" id="QMGCNAS"/>
<comment type="subcellular location">
    <subcellularLocation>
        <location evidence="1">Cytoplasm</location>
    </subcellularLocation>
</comment>
<evidence type="ECO:0000313" key="6">
    <source>
        <dbReference type="EMBL" id="EFX89791.1"/>
    </source>
</evidence>
<dbReference type="InterPro" id="IPR015943">
    <property type="entry name" value="WD40/YVTN_repeat-like_dom_sf"/>
</dbReference>